<dbReference type="RefSeq" id="XP_010762325.1">
    <property type="nucleotide sequence ID" value="XM_010764023.1"/>
</dbReference>
<sequence>MPVIRVAKGSLNAMVSVLSDRAAEIKGLSAYEALADALQYRNIVEDDIAVPRGVALPDCEDEFAASPVSTSQQFQDWAQPVPICVNSTTSFLGKASVVRWIEELTTKMTDYFGPAS</sequence>
<name>A0A0A0HTY4_PARBD</name>
<keyword evidence="2" id="KW-1185">Reference proteome</keyword>
<accession>A0A0A0HTY4</accession>
<evidence type="ECO:0000313" key="1">
    <source>
        <dbReference type="EMBL" id="KGM91733.1"/>
    </source>
</evidence>
<dbReference type="InParanoid" id="A0A0A0HTY4"/>
<reference evidence="1 2" key="1">
    <citation type="journal article" date="2011" name="PLoS Genet.">
        <title>Comparative genomic analysis of human fungal pathogens causing paracoccidioidomycosis.</title>
        <authorList>
            <person name="Desjardins C.A."/>
            <person name="Champion M.D."/>
            <person name="Holder J.W."/>
            <person name="Muszewska A."/>
            <person name="Goldberg J."/>
            <person name="Bailao A.M."/>
            <person name="Brigido M.M."/>
            <person name="Ferreira M.E."/>
            <person name="Garcia A.M."/>
            <person name="Grynberg M."/>
            <person name="Gujja S."/>
            <person name="Heiman D.I."/>
            <person name="Henn M.R."/>
            <person name="Kodira C.D."/>
            <person name="Leon-Narvaez H."/>
            <person name="Longo L.V."/>
            <person name="Ma L.J."/>
            <person name="Malavazi I."/>
            <person name="Matsuo A.L."/>
            <person name="Morais F.V."/>
            <person name="Pereira M."/>
            <person name="Rodriguez-Brito S."/>
            <person name="Sakthikumar S."/>
            <person name="Salem-Izacc S.M."/>
            <person name="Sykes S.M."/>
            <person name="Teixeira M.M."/>
            <person name="Vallejo M.C."/>
            <person name="Walter M.E."/>
            <person name="Yandava C."/>
            <person name="Young S."/>
            <person name="Zeng Q."/>
            <person name="Zucker J."/>
            <person name="Felipe M.S."/>
            <person name="Goldman G.H."/>
            <person name="Haas B.J."/>
            <person name="McEwen J.G."/>
            <person name="Nino-Vega G."/>
            <person name="Puccia R."/>
            <person name="San-Blas G."/>
            <person name="Soares C.M."/>
            <person name="Birren B.W."/>
            <person name="Cuomo C.A."/>
        </authorList>
    </citation>
    <scope>NUCLEOTIDE SEQUENCE [LARGE SCALE GENOMIC DNA]</scope>
    <source>
        <strain evidence="1 2">Pb18</strain>
    </source>
</reference>
<dbReference type="GeneID" id="22588088"/>
<dbReference type="EMBL" id="KN275965">
    <property type="protein sequence ID" value="KGM91733.1"/>
    <property type="molecule type" value="Genomic_DNA"/>
</dbReference>
<dbReference type="VEuPathDB" id="FungiDB:PADG_12191"/>
<gene>
    <name evidence="1" type="ORF">PADG_12191</name>
</gene>
<protein>
    <submittedName>
        <fullName evidence="1">Uncharacterized protein</fullName>
    </submittedName>
</protein>
<proteinExistence type="predicted"/>
<dbReference type="KEGG" id="pbn:PADG_12191"/>
<dbReference type="Proteomes" id="UP000001628">
    <property type="component" value="Unassembled WGS sequence"/>
</dbReference>
<dbReference type="HOGENOM" id="CLU_169144_0_0_1"/>
<organism evidence="1 2">
    <name type="scientific">Paracoccidioides brasiliensis (strain Pb18)</name>
    <dbReference type="NCBI Taxonomy" id="502780"/>
    <lineage>
        <taxon>Eukaryota</taxon>
        <taxon>Fungi</taxon>
        <taxon>Dikarya</taxon>
        <taxon>Ascomycota</taxon>
        <taxon>Pezizomycotina</taxon>
        <taxon>Eurotiomycetes</taxon>
        <taxon>Eurotiomycetidae</taxon>
        <taxon>Onygenales</taxon>
        <taxon>Ajellomycetaceae</taxon>
        <taxon>Paracoccidioides</taxon>
    </lineage>
</organism>
<dbReference type="AlphaFoldDB" id="A0A0A0HTY4"/>
<evidence type="ECO:0000313" key="2">
    <source>
        <dbReference type="Proteomes" id="UP000001628"/>
    </source>
</evidence>